<organism evidence="2 3">
    <name type="scientific">Pseudomonas borbori</name>
    <dbReference type="NCBI Taxonomy" id="289003"/>
    <lineage>
        <taxon>Bacteria</taxon>
        <taxon>Pseudomonadati</taxon>
        <taxon>Pseudomonadota</taxon>
        <taxon>Gammaproteobacteria</taxon>
        <taxon>Pseudomonadales</taxon>
        <taxon>Pseudomonadaceae</taxon>
        <taxon>Pseudomonas</taxon>
    </lineage>
</organism>
<dbReference type="STRING" id="289003.SAMN05216190_10788"/>
<evidence type="ECO:0000256" key="1">
    <source>
        <dbReference type="SAM" id="MobiDB-lite"/>
    </source>
</evidence>
<dbReference type="Proteomes" id="UP000198784">
    <property type="component" value="Unassembled WGS sequence"/>
</dbReference>
<dbReference type="RefSeq" id="WP_090499280.1">
    <property type="nucleotide sequence ID" value="NZ_FOWX01000007.1"/>
</dbReference>
<name>A0A1I5NVW7_9PSED</name>
<reference evidence="3" key="1">
    <citation type="submission" date="2016-10" db="EMBL/GenBank/DDBJ databases">
        <authorList>
            <person name="Varghese N."/>
            <person name="Submissions S."/>
        </authorList>
    </citation>
    <scope>NUCLEOTIDE SEQUENCE [LARGE SCALE GENOMIC DNA]</scope>
    <source>
        <strain evidence="3">DSM 17834</strain>
    </source>
</reference>
<accession>A0A1I5NVW7</accession>
<sequence length="64" mass="6971">MKQVLQPLAWYLVLLSVLALASGVALSFATDTALTGTDHRHDTSERLQLPQQEPKWAVAAHTSS</sequence>
<dbReference type="EMBL" id="FOWX01000007">
    <property type="protein sequence ID" value="SFP25446.1"/>
    <property type="molecule type" value="Genomic_DNA"/>
</dbReference>
<proteinExistence type="predicted"/>
<feature type="region of interest" description="Disordered" evidence="1">
    <location>
        <begin position="35"/>
        <end position="64"/>
    </location>
</feature>
<protein>
    <submittedName>
        <fullName evidence="2">Uncharacterized protein</fullName>
    </submittedName>
</protein>
<gene>
    <name evidence="2" type="ORF">SAMN05216190_10788</name>
</gene>
<dbReference type="AlphaFoldDB" id="A0A1I5NVW7"/>
<evidence type="ECO:0000313" key="3">
    <source>
        <dbReference type="Proteomes" id="UP000198784"/>
    </source>
</evidence>
<evidence type="ECO:0000313" key="2">
    <source>
        <dbReference type="EMBL" id="SFP25446.1"/>
    </source>
</evidence>
<keyword evidence="3" id="KW-1185">Reference proteome</keyword>